<dbReference type="STRING" id="161767.ENSAPEP00000023941"/>
<evidence type="ECO:0000313" key="2">
    <source>
        <dbReference type="Ensembl" id="ENSAPEP00000023941.1"/>
    </source>
</evidence>
<dbReference type="Ensembl" id="ENSAPET00000024572.1">
    <property type="protein sequence ID" value="ENSAPEP00000023941.1"/>
    <property type="gene ID" value="ENSAPEG00000017022.1"/>
</dbReference>
<accession>A0A3P8TGX9</accession>
<dbReference type="InterPro" id="IPR038794">
    <property type="entry name" value="LIAT1"/>
</dbReference>
<dbReference type="GeneTree" id="ENSGT00940000175361"/>
<name>A0A3P8TGX9_AMPPE</name>
<feature type="region of interest" description="Disordered" evidence="1">
    <location>
        <begin position="43"/>
        <end position="82"/>
    </location>
</feature>
<dbReference type="AlphaFoldDB" id="A0A3P8TGX9"/>
<dbReference type="PANTHER" id="PTHR36474:SF1">
    <property type="entry name" value="PROTEIN LIAT1"/>
    <property type="match status" value="1"/>
</dbReference>
<dbReference type="OMA" id="NRRQRYI"/>
<feature type="compositionally biased region" description="Basic residues" evidence="1">
    <location>
        <begin position="45"/>
        <end position="54"/>
    </location>
</feature>
<evidence type="ECO:0000256" key="1">
    <source>
        <dbReference type="SAM" id="MobiDB-lite"/>
    </source>
</evidence>
<reference evidence="2 3" key="1">
    <citation type="submission" date="2018-03" db="EMBL/GenBank/DDBJ databases">
        <title>Finding Nemo's genes: A chromosome-scale reference assembly of the genome of the orange clownfish Amphiprion percula.</title>
        <authorList>
            <person name="Lehmann R."/>
        </authorList>
    </citation>
    <scope>NUCLEOTIDE SEQUENCE</scope>
</reference>
<protein>
    <submittedName>
        <fullName evidence="2">Uncharacterized protein</fullName>
    </submittedName>
</protein>
<organism evidence="2 3">
    <name type="scientific">Amphiprion percula</name>
    <name type="common">Orange clownfish</name>
    <name type="synonym">Lutjanus percula</name>
    <dbReference type="NCBI Taxonomy" id="161767"/>
    <lineage>
        <taxon>Eukaryota</taxon>
        <taxon>Metazoa</taxon>
        <taxon>Chordata</taxon>
        <taxon>Craniata</taxon>
        <taxon>Vertebrata</taxon>
        <taxon>Euteleostomi</taxon>
        <taxon>Actinopterygii</taxon>
        <taxon>Neopterygii</taxon>
        <taxon>Teleostei</taxon>
        <taxon>Neoteleostei</taxon>
        <taxon>Acanthomorphata</taxon>
        <taxon>Ovalentaria</taxon>
        <taxon>Pomacentridae</taxon>
        <taxon>Amphiprion</taxon>
    </lineage>
</organism>
<dbReference type="Proteomes" id="UP000265080">
    <property type="component" value="Chromosome 15"/>
</dbReference>
<sequence>MVLQQVRGIISCTNVFIRTVCQHIIMPEDKNCKLLQPARICEQKQKKKKKRKKTSVSTADSDQRSKKHLKDSQESGSGAPVQGYVTELSVQARESLRWEGALQDPQAEAKRLEQYRANRRQRYIAHREALLKETQDALRQTFPKESNEENLNALCRICHKKVSVKGTNPLI</sequence>
<reference evidence="2" key="2">
    <citation type="submission" date="2025-08" db="UniProtKB">
        <authorList>
            <consortium name="Ensembl"/>
        </authorList>
    </citation>
    <scope>IDENTIFICATION</scope>
</reference>
<dbReference type="PANTHER" id="PTHR36474">
    <property type="entry name" value="PROTEIN LIAT1"/>
    <property type="match status" value="1"/>
</dbReference>
<proteinExistence type="predicted"/>
<keyword evidence="3" id="KW-1185">Reference proteome</keyword>
<evidence type="ECO:0000313" key="3">
    <source>
        <dbReference type="Proteomes" id="UP000265080"/>
    </source>
</evidence>
<reference evidence="2" key="3">
    <citation type="submission" date="2025-09" db="UniProtKB">
        <authorList>
            <consortium name="Ensembl"/>
        </authorList>
    </citation>
    <scope>IDENTIFICATION</scope>
</reference>